<keyword evidence="4" id="KW-1185">Reference proteome</keyword>
<feature type="transmembrane region" description="Helical" evidence="1">
    <location>
        <begin position="149"/>
        <end position="170"/>
    </location>
</feature>
<dbReference type="InterPro" id="IPR009597">
    <property type="entry name" value="DUF1206"/>
</dbReference>
<feature type="domain" description="DUF1206" evidence="2">
    <location>
        <begin position="25"/>
        <end position="91"/>
    </location>
</feature>
<sequence>MNHASASSAARSAQNSTALRILARLGFAVNGLVHILIGSLAIGIAIDGGGTDADQSGAFRQLASTPGGVFLLWSVVIGMFALGLWLLISAFLMKGGDSKRRWARRAAEAAKGLTYLALGSSAIPFALGGSSDSSSSTSSLSAKLMENPVGLVVLGIAGVAVVGVGAYFIYKGVTKKFTEVISLPREPLRKTVLGLGISGYVAKGIAIGIAGVLVVAAAITHDPSKSSGLDGALTSLIGLPFGVALLIVIAIGLMGYGVYCFVRARFARL</sequence>
<dbReference type="Pfam" id="PF06724">
    <property type="entry name" value="DUF1206"/>
    <property type="match status" value="3"/>
</dbReference>
<comment type="caution">
    <text evidence="3">The sequence shown here is derived from an EMBL/GenBank/DDBJ whole genome shotgun (WGS) entry which is preliminary data.</text>
</comment>
<keyword evidence="1" id="KW-1133">Transmembrane helix</keyword>
<feature type="domain" description="DUF1206" evidence="2">
    <location>
        <begin position="199"/>
        <end position="266"/>
    </location>
</feature>
<name>A0A2M9DAS0_9MICO</name>
<keyword evidence="1" id="KW-0812">Transmembrane</keyword>
<feature type="transmembrane region" description="Helical" evidence="1">
    <location>
        <begin position="239"/>
        <end position="262"/>
    </location>
</feature>
<dbReference type="RefSeq" id="WP_100389155.1">
    <property type="nucleotide sequence ID" value="NZ_BMZU01000001.1"/>
</dbReference>
<dbReference type="EMBL" id="PGFH01000001">
    <property type="protein sequence ID" value="PJJ82573.1"/>
    <property type="molecule type" value="Genomic_DNA"/>
</dbReference>
<evidence type="ECO:0000313" key="3">
    <source>
        <dbReference type="EMBL" id="PJJ82573.1"/>
    </source>
</evidence>
<feature type="transmembrane region" description="Helical" evidence="1">
    <location>
        <begin position="70"/>
        <end position="92"/>
    </location>
</feature>
<keyword evidence="1" id="KW-0472">Membrane</keyword>
<feature type="transmembrane region" description="Helical" evidence="1">
    <location>
        <begin position="21"/>
        <end position="46"/>
    </location>
</feature>
<proteinExistence type="predicted"/>
<dbReference type="OrthoDB" id="4552598at2"/>
<dbReference type="AlphaFoldDB" id="A0A2M9DAS0"/>
<organism evidence="3 4">
    <name type="scientific">Salinibacterium amurskyense</name>
    <dbReference type="NCBI Taxonomy" id="205941"/>
    <lineage>
        <taxon>Bacteria</taxon>
        <taxon>Bacillati</taxon>
        <taxon>Actinomycetota</taxon>
        <taxon>Actinomycetes</taxon>
        <taxon>Micrococcales</taxon>
        <taxon>Microbacteriaceae</taxon>
        <taxon>Salinibacterium</taxon>
    </lineage>
</organism>
<reference evidence="3 4" key="1">
    <citation type="submission" date="2017-11" db="EMBL/GenBank/DDBJ databases">
        <title>Genomic Encyclopedia of Archaeal and Bacterial Type Strains, Phase II (KMG-II): From Individual Species to Whole Genera.</title>
        <authorList>
            <person name="Goeker M."/>
        </authorList>
    </citation>
    <scope>NUCLEOTIDE SEQUENCE [LARGE SCALE GENOMIC DNA]</scope>
    <source>
        <strain evidence="3 4">DSM 16400</strain>
    </source>
</reference>
<evidence type="ECO:0000256" key="1">
    <source>
        <dbReference type="SAM" id="Phobius"/>
    </source>
</evidence>
<dbReference type="Proteomes" id="UP000231742">
    <property type="component" value="Unassembled WGS sequence"/>
</dbReference>
<evidence type="ECO:0000259" key="2">
    <source>
        <dbReference type="Pfam" id="PF06724"/>
    </source>
</evidence>
<evidence type="ECO:0000313" key="4">
    <source>
        <dbReference type="Proteomes" id="UP000231742"/>
    </source>
</evidence>
<protein>
    <submittedName>
        <fullName evidence="3">Uncharacterized protein DUF1206</fullName>
    </submittedName>
</protein>
<feature type="domain" description="DUF1206" evidence="2">
    <location>
        <begin position="109"/>
        <end position="174"/>
    </location>
</feature>
<accession>A0A2M9DAS0</accession>
<gene>
    <name evidence="3" type="ORF">CLV85_1775</name>
</gene>
<feature type="transmembrane region" description="Helical" evidence="1">
    <location>
        <begin position="191"/>
        <end position="219"/>
    </location>
</feature>
<feature type="transmembrane region" description="Helical" evidence="1">
    <location>
        <begin position="112"/>
        <end position="129"/>
    </location>
</feature>